<gene>
    <name evidence="4" type="ORF">J5O05_13365</name>
</gene>
<dbReference type="CDD" id="cd01144">
    <property type="entry name" value="BtuF"/>
    <property type="match status" value="1"/>
</dbReference>
<keyword evidence="5" id="KW-1185">Reference proteome</keyword>
<dbReference type="GO" id="GO:0071281">
    <property type="term" value="P:cellular response to iron ion"/>
    <property type="evidence" value="ECO:0007669"/>
    <property type="project" value="TreeGrafter"/>
</dbReference>
<dbReference type="Pfam" id="PF01497">
    <property type="entry name" value="Peripla_BP_2"/>
    <property type="match status" value="1"/>
</dbReference>
<dbReference type="InterPro" id="IPR054828">
    <property type="entry name" value="Vit_B12_bind_prot"/>
</dbReference>
<organism evidence="4 5">
    <name type="scientific">Pseudoalteromonas xiamenensis</name>
    <dbReference type="NCBI Taxonomy" id="882626"/>
    <lineage>
        <taxon>Bacteria</taxon>
        <taxon>Pseudomonadati</taxon>
        <taxon>Pseudomonadota</taxon>
        <taxon>Gammaproteobacteria</taxon>
        <taxon>Alteromonadales</taxon>
        <taxon>Pseudoalteromonadaceae</taxon>
        <taxon>Pseudoalteromonas</taxon>
    </lineage>
</organism>
<dbReference type="NCBIfam" id="NF038402">
    <property type="entry name" value="TroA_like"/>
    <property type="match status" value="1"/>
</dbReference>
<dbReference type="InterPro" id="IPR050902">
    <property type="entry name" value="ABC_Transporter_SBP"/>
</dbReference>
<evidence type="ECO:0000259" key="3">
    <source>
        <dbReference type="PROSITE" id="PS50983"/>
    </source>
</evidence>
<evidence type="ECO:0000256" key="1">
    <source>
        <dbReference type="ARBA" id="ARBA00022729"/>
    </source>
</evidence>
<accession>A0A975HKF7</accession>
<evidence type="ECO:0000313" key="4">
    <source>
        <dbReference type="EMBL" id="QTH70872.1"/>
    </source>
</evidence>
<feature type="domain" description="Fe/B12 periplasmic-binding" evidence="3">
    <location>
        <begin position="35"/>
        <end position="284"/>
    </location>
</feature>
<evidence type="ECO:0000256" key="2">
    <source>
        <dbReference type="SAM" id="SignalP"/>
    </source>
</evidence>
<dbReference type="InterPro" id="IPR002491">
    <property type="entry name" value="ABC_transptr_periplasmic_BD"/>
</dbReference>
<keyword evidence="1 2" id="KW-0732">Signal</keyword>
<protein>
    <submittedName>
        <fullName evidence="4">Cobalamin-binding protein</fullName>
    </submittedName>
</protein>
<dbReference type="PROSITE" id="PS50983">
    <property type="entry name" value="FE_B12_PBP"/>
    <property type="match status" value="1"/>
</dbReference>
<dbReference type="RefSeq" id="WP_208842465.1">
    <property type="nucleotide sequence ID" value="NZ_CP072133.1"/>
</dbReference>
<evidence type="ECO:0000313" key="5">
    <source>
        <dbReference type="Proteomes" id="UP000664904"/>
    </source>
</evidence>
<proteinExistence type="predicted"/>
<dbReference type="Proteomes" id="UP000664904">
    <property type="component" value="Chromosome"/>
</dbReference>
<feature type="signal peptide" evidence="2">
    <location>
        <begin position="1"/>
        <end position="23"/>
    </location>
</feature>
<reference evidence="4" key="1">
    <citation type="submission" date="2021-03" db="EMBL/GenBank/DDBJ databases">
        <title>Complete Genome of Pseudoalteromonas xiamenensis STKMTI.2, a new potential marine bacterium producing anti-Vibrio compounds.</title>
        <authorList>
            <person name="Handayani D.P."/>
            <person name="Isnansetyo A."/>
            <person name="Istiqomah I."/>
            <person name="Jumina J."/>
        </authorList>
    </citation>
    <scope>NUCLEOTIDE SEQUENCE</scope>
    <source>
        <strain evidence="4">STKMTI.2</strain>
    </source>
</reference>
<sequence>MKNRFIITLGLVWCINVFTTANAFEKEVEEKPAARIVALAPHIVENLFVIGAGDRIVGTVDYADYPEAALGIPRIGGYHGIQLEKLLALEPDLVIAWQTGNKKDDLAKIESLGIPVMYSNATSLEAVSEEIRRFGQLTGLTENANRVAMRFDAKLKMLRAHYQSSSSLRAFYQLWPDPMMSVNRKTWIHELMTLCHVENVFAEASNEYPQISLENVLHAKPDVIIVPHEKTKKQVEFIDWSRWPEIPAGKFDQVVDVDADLLHRYTTRVLDGVEEMCDKLNASREFYQQRK</sequence>
<dbReference type="SUPFAM" id="SSF53807">
    <property type="entry name" value="Helical backbone' metal receptor"/>
    <property type="match status" value="1"/>
</dbReference>
<feature type="chain" id="PRO_5036940018" evidence="2">
    <location>
        <begin position="24"/>
        <end position="291"/>
    </location>
</feature>
<dbReference type="KEGG" id="pxi:J5O05_13365"/>
<dbReference type="EMBL" id="CP072133">
    <property type="protein sequence ID" value="QTH70872.1"/>
    <property type="molecule type" value="Genomic_DNA"/>
</dbReference>
<dbReference type="AlphaFoldDB" id="A0A975HKF7"/>
<dbReference type="PANTHER" id="PTHR30535">
    <property type="entry name" value="VITAMIN B12-BINDING PROTEIN"/>
    <property type="match status" value="1"/>
</dbReference>
<dbReference type="Gene3D" id="3.40.50.1980">
    <property type="entry name" value="Nitrogenase molybdenum iron protein domain"/>
    <property type="match status" value="2"/>
</dbReference>
<name>A0A975HKF7_9GAMM</name>
<dbReference type="PANTHER" id="PTHR30535:SF34">
    <property type="entry name" value="MOLYBDATE-BINDING PROTEIN MOLA"/>
    <property type="match status" value="1"/>
</dbReference>